<dbReference type="EnsemblMetazoa" id="AFUN004404-RA">
    <property type="protein sequence ID" value="AFUN004404-PA"/>
    <property type="gene ID" value="AFUN004404"/>
</dbReference>
<dbReference type="Pfam" id="PF17818">
    <property type="entry name" value="KCT2"/>
    <property type="match status" value="1"/>
</dbReference>
<feature type="signal peptide" evidence="3">
    <location>
        <begin position="1"/>
        <end position="19"/>
    </location>
</feature>
<keyword evidence="3" id="KW-0732">Signal</keyword>
<proteinExistence type="predicted"/>
<feature type="chain" id="PRO_5021502319" evidence="3">
    <location>
        <begin position="20"/>
        <end position="489"/>
    </location>
</feature>
<name>A0A182RDY2_ANOFN</name>
<keyword evidence="2" id="KW-1133">Transmembrane helix</keyword>
<dbReference type="PANTHER" id="PTHR16502:SF0">
    <property type="entry name" value="KERATINOCYTE-ASSOCIATED TRANSMEMBRANE PROTEIN 2"/>
    <property type="match status" value="1"/>
</dbReference>
<organism evidence="4">
    <name type="scientific">Anopheles funestus</name>
    <name type="common">African malaria mosquito</name>
    <dbReference type="NCBI Taxonomy" id="62324"/>
    <lineage>
        <taxon>Eukaryota</taxon>
        <taxon>Metazoa</taxon>
        <taxon>Ecdysozoa</taxon>
        <taxon>Arthropoda</taxon>
        <taxon>Hexapoda</taxon>
        <taxon>Insecta</taxon>
        <taxon>Pterygota</taxon>
        <taxon>Neoptera</taxon>
        <taxon>Endopterygota</taxon>
        <taxon>Diptera</taxon>
        <taxon>Nematocera</taxon>
        <taxon>Culicoidea</taxon>
        <taxon>Culicidae</taxon>
        <taxon>Anophelinae</taxon>
        <taxon>Anopheles</taxon>
    </lineage>
</organism>
<evidence type="ECO:0000256" key="3">
    <source>
        <dbReference type="SAM" id="SignalP"/>
    </source>
</evidence>
<evidence type="ECO:0000256" key="2">
    <source>
        <dbReference type="SAM" id="Phobius"/>
    </source>
</evidence>
<sequence>MQTEAILLALTGLISVVVTSPVVGKHSSNMLQPSAVAAESGPLNTNQTVQESRIQRLQHYCSVSSNGAGCFAYKEMIEVAVKNKVAEVEHVINEELSHTLSEIEDDYFCGDLSNTLKRLPPNLYSHTLEPFKRIPTCVGLCYVKESGLTDVCRALNVGYKLIIRTLSKEVIKHQSMEVPVPVPGNKPESIKNQSGFAKIVPAVAEEKKPATVANKDGIPLAPIGNDTEKFIKKDNKDKNSNSAVILTPLLSDSNQPNKPKAEGKAVAVEADAGPKIAETAPKEQVPIPDQPPQEAVVPDKNEGSLDLQQGEIDDAGGDIAPFEDEPKQTGNKDAKSATQPGYENSDESEGIASAEDINENGDDLESNGFQSVGKQPVAPEKVKQDEFSESSKASDIVSVVDPFYDQKDSNFFSYFLFAMFSCAMLYVAYHNKSKLLALVVEGRRTSSGRGGFSKGRKHTAAYRKLDSNLEEAITSGSGTGGHSSSQIIY</sequence>
<protein>
    <submittedName>
        <fullName evidence="4">Uncharacterized protein</fullName>
    </submittedName>
</protein>
<accession>A0A182RDY2</accession>
<feature type="compositionally biased region" description="Acidic residues" evidence="1">
    <location>
        <begin position="356"/>
        <end position="365"/>
    </location>
</feature>
<evidence type="ECO:0000313" key="4">
    <source>
        <dbReference type="EnsemblMetazoa" id="AFUN004404-PA"/>
    </source>
</evidence>
<feature type="compositionally biased region" description="Basic and acidic residues" evidence="1">
    <location>
        <begin position="324"/>
        <end position="335"/>
    </location>
</feature>
<keyword evidence="2" id="KW-0812">Transmembrane</keyword>
<dbReference type="PANTHER" id="PTHR16502">
    <property type="entry name" value="KERATINOCYTE-ASSOCIATED TRANSMEMBRANE PROTEIN 2"/>
    <property type="match status" value="1"/>
</dbReference>
<feature type="transmembrane region" description="Helical" evidence="2">
    <location>
        <begin position="411"/>
        <end position="429"/>
    </location>
</feature>
<dbReference type="InterPro" id="IPR037645">
    <property type="entry name" value="KCT2"/>
</dbReference>
<dbReference type="VEuPathDB" id="VectorBase:AFUN004404"/>
<dbReference type="STRING" id="62324.A0A182RDY2"/>
<evidence type="ECO:0000256" key="1">
    <source>
        <dbReference type="SAM" id="MobiDB-lite"/>
    </source>
</evidence>
<reference evidence="4" key="1">
    <citation type="submission" date="2020-05" db="UniProtKB">
        <authorList>
            <consortium name="EnsemblMetazoa"/>
        </authorList>
    </citation>
    <scope>IDENTIFICATION</scope>
    <source>
        <strain evidence="4">FUMOZ</strain>
    </source>
</reference>
<dbReference type="VEuPathDB" id="VectorBase:AFUN2_001574"/>
<feature type="region of interest" description="Disordered" evidence="1">
    <location>
        <begin position="247"/>
        <end position="389"/>
    </location>
</feature>
<dbReference type="AlphaFoldDB" id="A0A182RDY2"/>
<keyword evidence="2" id="KW-0472">Membrane</keyword>